<dbReference type="SUPFAM" id="SSF53383">
    <property type="entry name" value="PLP-dependent transferases"/>
    <property type="match status" value="1"/>
</dbReference>
<reference evidence="4" key="1">
    <citation type="submission" date="2013-08" db="EMBL/GenBank/DDBJ databases">
        <authorList>
            <person name="Mendez C."/>
            <person name="Richter M."/>
            <person name="Ferrer M."/>
            <person name="Sanchez J."/>
        </authorList>
    </citation>
    <scope>NUCLEOTIDE SEQUENCE</scope>
</reference>
<accession>T1A9R5</accession>
<dbReference type="InterPro" id="IPR020581">
    <property type="entry name" value="GDC_P"/>
</dbReference>
<dbReference type="GO" id="GO:0005829">
    <property type="term" value="C:cytosol"/>
    <property type="evidence" value="ECO:0007669"/>
    <property type="project" value="TreeGrafter"/>
</dbReference>
<dbReference type="InterPro" id="IPR049315">
    <property type="entry name" value="GDC-P_N"/>
</dbReference>
<sequence>MKVLKEMNAQGVPVISNLDSRAGRNWALLEPAGGFVSRHNGPSDHEVAAMLHALGLKSLDEMVDKTVPAAIRIGRKLGLPAPLSEHALLEKLRVMGAKNKNFRSLIGQGYYGCITAPVIQRNILENPGWYTQYTPYQAEISQGRLEALLNFQTMVADLTGLPISNASLLDEATAAAEAMAMCHALSEPGRTIFFIAENCHPQTIEVAHTRAMGLGITPVIGAASQIDFKSGKIFG</sequence>
<dbReference type="EC" id="1.4.4.2" evidence="4"/>
<organism evidence="4">
    <name type="scientific">mine drainage metagenome</name>
    <dbReference type="NCBI Taxonomy" id="410659"/>
    <lineage>
        <taxon>unclassified sequences</taxon>
        <taxon>metagenomes</taxon>
        <taxon>ecological metagenomes</taxon>
    </lineage>
</organism>
<evidence type="ECO:0000256" key="2">
    <source>
        <dbReference type="ARBA" id="ARBA00023002"/>
    </source>
</evidence>
<dbReference type="InterPro" id="IPR015424">
    <property type="entry name" value="PyrdxlP-dep_Trfase"/>
</dbReference>
<proteinExistence type="predicted"/>
<feature type="non-terminal residue" evidence="4">
    <location>
        <position position="235"/>
    </location>
</feature>
<protein>
    <submittedName>
        <fullName evidence="4">Glycine cleavage system P-protein</fullName>
        <ecNumber evidence="4">1.4.4.2</ecNumber>
    </submittedName>
</protein>
<dbReference type="GO" id="GO:0016594">
    <property type="term" value="F:glycine binding"/>
    <property type="evidence" value="ECO:0007669"/>
    <property type="project" value="TreeGrafter"/>
</dbReference>
<evidence type="ECO:0000256" key="1">
    <source>
        <dbReference type="ARBA" id="ARBA00022898"/>
    </source>
</evidence>
<dbReference type="GO" id="GO:0004375">
    <property type="term" value="F:glycine dehydrogenase (decarboxylating) activity"/>
    <property type="evidence" value="ECO:0007669"/>
    <property type="project" value="UniProtKB-EC"/>
</dbReference>
<dbReference type="GO" id="GO:0019464">
    <property type="term" value="P:glycine decarboxylation via glycine cleavage system"/>
    <property type="evidence" value="ECO:0007669"/>
    <property type="project" value="TreeGrafter"/>
</dbReference>
<comment type="caution">
    <text evidence="4">The sequence shown here is derived from an EMBL/GenBank/DDBJ whole genome shotgun (WGS) entry which is preliminary data.</text>
</comment>
<keyword evidence="1" id="KW-0663">Pyridoxal phosphate</keyword>
<dbReference type="PANTHER" id="PTHR11773:SF1">
    <property type="entry name" value="GLYCINE DEHYDROGENASE (DECARBOXYLATING), MITOCHONDRIAL"/>
    <property type="match status" value="1"/>
</dbReference>
<evidence type="ECO:0000313" key="4">
    <source>
        <dbReference type="EMBL" id="EQD37639.1"/>
    </source>
</evidence>
<dbReference type="InterPro" id="IPR015421">
    <property type="entry name" value="PyrdxlP-dep_Trfase_major"/>
</dbReference>
<dbReference type="EMBL" id="AUZX01012850">
    <property type="protein sequence ID" value="EQD37639.1"/>
    <property type="molecule type" value="Genomic_DNA"/>
</dbReference>
<dbReference type="PANTHER" id="PTHR11773">
    <property type="entry name" value="GLYCINE DEHYDROGENASE, DECARBOXYLATING"/>
    <property type="match status" value="1"/>
</dbReference>
<dbReference type="FunFam" id="3.40.640.10:FF:000199">
    <property type="entry name" value="Glycine dehydrogenase [decarboxylating], mitochondrial"/>
    <property type="match status" value="1"/>
</dbReference>
<dbReference type="GO" id="GO:0005960">
    <property type="term" value="C:glycine cleavage complex"/>
    <property type="evidence" value="ECO:0007669"/>
    <property type="project" value="TreeGrafter"/>
</dbReference>
<dbReference type="Pfam" id="PF02347">
    <property type="entry name" value="GDC-P"/>
    <property type="match status" value="1"/>
</dbReference>
<reference evidence="4" key="2">
    <citation type="journal article" date="2014" name="ISME J.">
        <title>Microbial stratification in low pH oxic and suboxic macroscopic growths along an acid mine drainage.</title>
        <authorList>
            <person name="Mendez-Garcia C."/>
            <person name="Mesa V."/>
            <person name="Sprenger R.R."/>
            <person name="Richter M."/>
            <person name="Diez M.S."/>
            <person name="Solano J."/>
            <person name="Bargiela R."/>
            <person name="Golyshina O.V."/>
            <person name="Manteca A."/>
            <person name="Ramos J.L."/>
            <person name="Gallego J.R."/>
            <person name="Llorente I."/>
            <person name="Martins Dos Santos V.A."/>
            <person name="Jensen O.N."/>
            <person name="Pelaez A.I."/>
            <person name="Sanchez J."/>
            <person name="Ferrer M."/>
        </authorList>
    </citation>
    <scope>NUCLEOTIDE SEQUENCE</scope>
</reference>
<dbReference type="GO" id="GO:0030170">
    <property type="term" value="F:pyridoxal phosphate binding"/>
    <property type="evidence" value="ECO:0007669"/>
    <property type="project" value="TreeGrafter"/>
</dbReference>
<gene>
    <name evidence="4" type="ORF">B1A_17472</name>
</gene>
<feature type="domain" description="Glycine cleavage system P-protein N-terminal" evidence="3">
    <location>
        <begin position="38"/>
        <end position="228"/>
    </location>
</feature>
<evidence type="ECO:0000259" key="3">
    <source>
        <dbReference type="Pfam" id="PF02347"/>
    </source>
</evidence>
<dbReference type="AlphaFoldDB" id="T1A9R5"/>
<keyword evidence="2 4" id="KW-0560">Oxidoreductase</keyword>
<dbReference type="Gene3D" id="3.40.640.10">
    <property type="entry name" value="Type I PLP-dependent aspartate aminotransferase-like (Major domain)"/>
    <property type="match status" value="1"/>
</dbReference>
<name>T1A9R5_9ZZZZ</name>